<keyword evidence="5" id="KW-1185">Reference proteome</keyword>
<accession>A0A0A1UBT3</accession>
<dbReference type="GeneID" id="14888766"/>
<organism evidence="4 5">
    <name type="scientific">Entamoeba invadens IP1</name>
    <dbReference type="NCBI Taxonomy" id="370355"/>
    <lineage>
        <taxon>Eukaryota</taxon>
        <taxon>Amoebozoa</taxon>
        <taxon>Evosea</taxon>
        <taxon>Archamoebae</taxon>
        <taxon>Mastigamoebida</taxon>
        <taxon>Entamoebidae</taxon>
        <taxon>Entamoeba</taxon>
    </lineage>
</organism>
<feature type="compositionally biased region" description="Basic and acidic residues" evidence="3">
    <location>
        <begin position="667"/>
        <end position="700"/>
    </location>
</feature>
<dbReference type="SUPFAM" id="SSF52058">
    <property type="entry name" value="L domain-like"/>
    <property type="match status" value="1"/>
</dbReference>
<dbReference type="EMBL" id="KB206573">
    <property type="protein sequence ID" value="ELP89764.1"/>
    <property type="molecule type" value="Genomic_DNA"/>
</dbReference>
<keyword evidence="2" id="KW-0677">Repeat</keyword>
<feature type="compositionally biased region" description="Low complexity" evidence="3">
    <location>
        <begin position="773"/>
        <end position="786"/>
    </location>
</feature>
<dbReference type="KEGG" id="eiv:EIN_424860"/>
<evidence type="ECO:0008006" key="6">
    <source>
        <dbReference type="Google" id="ProtNLM"/>
    </source>
</evidence>
<name>A0A0A1UBT3_ENTIV</name>
<reference evidence="4 5" key="1">
    <citation type="submission" date="2012-10" db="EMBL/GenBank/DDBJ databases">
        <authorList>
            <person name="Zafar N."/>
            <person name="Inman J."/>
            <person name="Hall N."/>
            <person name="Lorenzi H."/>
            <person name="Caler E."/>
        </authorList>
    </citation>
    <scope>NUCLEOTIDE SEQUENCE [LARGE SCALE GENOMIC DNA]</scope>
    <source>
        <strain evidence="4 5">IP1</strain>
    </source>
</reference>
<sequence length="822" mass="93940">MSALSQEIGRYLDSFIKSITASKTGDIELTPPLVMLLNGFSHPCFGNKEAYADFLRDLRHVTIVPEKVDMYSDNQWKEMIKLPIGFVSSCRITRFVLRNLDQVFVDLGTPGLGDSLVELNVTSCQIRNLEIFLGSTQEVVWKRLKKLIITGCKIREIPVGVFSLKLYPKLQMLDLSKNEIKIIENVEELKLDTLILNNNKLYQCYLYCTPYLKNLFVDCNDFESLDGFQAFEGLECLSIRKNHLHFTDKDKDCFKLLKCLCELDVSENPCGDARQRFLSALPNLSEHLEFIFNEDDVPMKEIGKVMREQKVDLTEQSIVANIKANLDINKENNKKNWVEKVDKWEIDSHTAVVLPQLRKENRYISFMQYMVSDVKNKPYEMVQQDVKTVVELKKICNVKVGVFLSEKNNEGRGDENVFPMTFISPLQDFERFYVRLGEIKNNIRFVVAIDTLVQAIIDERKLVKNVCVDCVNQIARKYNGRIIRLVLPVEKNSAREKIQKVIDVLNANEDLINDNSIRRDGRFLFVQQALKILRQVSEIDRSSIGDEEKKKQLDDYVKQQITPIRKEMKKTDFAISITQSSTREANFLESKQPKKVGEVDKNVVESVPEVATEEVTEEVQTPKEPRVSLSAKKPSRRLSMRLKKKTQEEQKSEPRSKDISNSLSQLLEDKSEATDSSEDKREEPKIEEFNIESPKEEIKENTNVPEFTKLDVKTTGDLSSSKALEVEESSVPKSTHRVARGGKGRKKATKNAFKVGSKDLKEEDVVHVEADDTTPTTSKTETTTEGSAEEIKPKKPIGGQQMMPGLGMAQLQGIRLKKIDKN</sequence>
<evidence type="ECO:0000256" key="3">
    <source>
        <dbReference type="SAM" id="MobiDB-lite"/>
    </source>
</evidence>
<feature type="compositionally biased region" description="Basic and acidic residues" evidence="3">
    <location>
        <begin position="756"/>
        <end position="770"/>
    </location>
</feature>
<dbReference type="GO" id="GO:0005737">
    <property type="term" value="C:cytoplasm"/>
    <property type="evidence" value="ECO:0007669"/>
    <property type="project" value="TreeGrafter"/>
</dbReference>
<feature type="compositionally biased region" description="Basic and acidic residues" evidence="3">
    <location>
        <begin position="645"/>
        <end position="658"/>
    </location>
</feature>
<dbReference type="InterPro" id="IPR001611">
    <property type="entry name" value="Leu-rich_rpt"/>
</dbReference>
<dbReference type="Proteomes" id="UP000014680">
    <property type="component" value="Unassembled WGS sequence"/>
</dbReference>
<dbReference type="OrthoDB" id="7451790at2759"/>
<evidence type="ECO:0000256" key="2">
    <source>
        <dbReference type="ARBA" id="ARBA00022737"/>
    </source>
</evidence>
<dbReference type="PANTHER" id="PTHR15454">
    <property type="entry name" value="NISCHARIN RELATED"/>
    <property type="match status" value="1"/>
</dbReference>
<keyword evidence="1" id="KW-0433">Leucine-rich repeat</keyword>
<gene>
    <name evidence="4" type="ORF">EIN_424860</name>
</gene>
<protein>
    <recommendedName>
        <fullName evidence="6">Leucine-rich repeat containing protein</fullName>
    </recommendedName>
</protein>
<dbReference type="PANTHER" id="PTHR15454:SF56">
    <property type="entry name" value="PROTEIN PHOSPHATASE 1 REGULATORY SUBUNIT 7-RELATED"/>
    <property type="match status" value="1"/>
</dbReference>
<feature type="compositionally biased region" description="Basic residues" evidence="3">
    <location>
        <begin position="734"/>
        <end position="749"/>
    </location>
</feature>
<evidence type="ECO:0000256" key="1">
    <source>
        <dbReference type="ARBA" id="ARBA00022614"/>
    </source>
</evidence>
<dbReference type="RefSeq" id="XP_004256535.1">
    <property type="nucleotide sequence ID" value="XM_004256487.1"/>
</dbReference>
<proteinExistence type="predicted"/>
<dbReference type="VEuPathDB" id="AmoebaDB:EIN_424860"/>
<dbReference type="Gene3D" id="3.80.10.10">
    <property type="entry name" value="Ribonuclease Inhibitor"/>
    <property type="match status" value="2"/>
</dbReference>
<dbReference type="PROSITE" id="PS51450">
    <property type="entry name" value="LRR"/>
    <property type="match status" value="1"/>
</dbReference>
<evidence type="ECO:0000313" key="5">
    <source>
        <dbReference type="Proteomes" id="UP000014680"/>
    </source>
</evidence>
<dbReference type="OMA" id="YNGRIIR"/>
<feature type="compositionally biased region" description="Basic residues" evidence="3">
    <location>
        <begin position="633"/>
        <end position="644"/>
    </location>
</feature>
<dbReference type="InterPro" id="IPR032675">
    <property type="entry name" value="LRR_dom_sf"/>
</dbReference>
<feature type="region of interest" description="Disordered" evidence="3">
    <location>
        <begin position="609"/>
        <end position="822"/>
    </location>
</feature>
<dbReference type="AlphaFoldDB" id="A0A0A1UBT3"/>
<evidence type="ECO:0000313" key="4">
    <source>
        <dbReference type="EMBL" id="ELP89764.1"/>
    </source>
</evidence>